<evidence type="ECO:0000256" key="10">
    <source>
        <dbReference type="ARBA" id="ARBA00023004"/>
    </source>
</evidence>
<dbReference type="EC" id="1.11.1.7" evidence="5"/>
<evidence type="ECO:0000256" key="8">
    <source>
        <dbReference type="ARBA" id="ARBA00022723"/>
    </source>
</evidence>
<name>A0AAN8YBQ9_SOLBU</name>
<evidence type="ECO:0000256" key="14">
    <source>
        <dbReference type="ARBA" id="ARBA00023242"/>
    </source>
</evidence>
<dbReference type="GO" id="GO:0005634">
    <property type="term" value="C:nucleus"/>
    <property type="evidence" value="ECO:0007669"/>
    <property type="project" value="UniProtKB-SubCell"/>
</dbReference>
<evidence type="ECO:0000256" key="9">
    <source>
        <dbReference type="ARBA" id="ARBA00023002"/>
    </source>
</evidence>
<evidence type="ECO:0000256" key="2">
    <source>
        <dbReference type="ARBA" id="ARBA00001913"/>
    </source>
</evidence>
<evidence type="ECO:0000256" key="1">
    <source>
        <dbReference type="ARBA" id="ARBA00000189"/>
    </source>
</evidence>
<keyword evidence="6" id="KW-0575">Peroxidase</keyword>
<evidence type="ECO:0000313" key="18">
    <source>
        <dbReference type="EMBL" id="KAK6787074.1"/>
    </source>
</evidence>
<comment type="subcellular location">
    <subcellularLocation>
        <location evidence="4">Nucleus</location>
    </subcellularLocation>
</comment>
<dbReference type="GO" id="GO:0046872">
    <property type="term" value="F:metal ion binding"/>
    <property type="evidence" value="ECO:0007669"/>
    <property type="project" value="UniProtKB-KW"/>
</dbReference>
<dbReference type="GO" id="GO:0020037">
    <property type="term" value="F:heme binding"/>
    <property type="evidence" value="ECO:0007669"/>
    <property type="project" value="InterPro"/>
</dbReference>
<evidence type="ECO:0000256" key="4">
    <source>
        <dbReference type="ARBA" id="ARBA00004123"/>
    </source>
</evidence>
<comment type="cofactor">
    <cofactor evidence="2">
        <name>Ca(2+)</name>
        <dbReference type="ChEBI" id="CHEBI:29108"/>
    </cofactor>
</comment>
<feature type="domain" description="Plant heme peroxidase family profile" evidence="17">
    <location>
        <begin position="1"/>
        <end position="65"/>
    </location>
</feature>
<dbReference type="PANTHER" id="PTHR31517">
    <property type="match status" value="1"/>
</dbReference>
<keyword evidence="19" id="KW-1185">Reference proteome</keyword>
<evidence type="ECO:0000256" key="12">
    <source>
        <dbReference type="ARBA" id="ARBA00023125"/>
    </source>
</evidence>
<sequence>MNGLGILGSVQLLLSDPRTRPFVEKYAKDSLAFSADFARDMEKINVYKVKVDNQGEVRRRCDAPNTKRYTLCTKITRVIELSNQVMANEDQSKKAEEDQSKKETNNPKSYQVRKECIKRKSMELATLCDIKVCTVITSPNGELQTWPDNLNARVLDLYSQNLKPAKKH</sequence>
<keyword evidence="9" id="KW-0560">Oxidoreductase</keyword>
<gene>
    <name evidence="18" type="ORF">RDI58_015599</name>
</gene>
<evidence type="ECO:0000259" key="17">
    <source>
        <dbReference type="PROSITE" id="PS50873"/>
    </source>
</evidence>
<dbReference type="InterPro" id="IPR002016">
    <property type="entry name" value="Haem_peroxidase"/>
</dbReference>
<comment type="cofactor">
    <cofactor evidence="3">
        <name>heme b</name>
        <dbReference type="ChEBI" id="CHEBI:60344"/>
    </cofactor>
</comment>
<comment type="caution">
    <text evidence="18">The sequence shown here is derived from an EMBL/GenBank/DDBJ whole genome shotgun (WGS) entry which is preliminary data.</text>
</comment>
<dbReference type="PANTHER" id="PTHR31517:SF69">
    <property type="entry name" value="PEROXIDASE"/>
    <property type="match status" value="1"/>
</dbReference>
<dbReference type="InterPro" id="IPR000823">
    <property type="entry name" value="Peroxidase_pln"/>
</dbReference>
<dbReference type="Gene3D" id="1.10.420.10">
    <property type="entry name" value="Peroxidase, domain 2"/>
    <property type="match status" value="1"/>
</dbReference>
<protein>
    <recommendedName>
        <fullName evidence="5">peroxidase</fullName>
        <ecNumber evidence="5">1.11.1.7</ecNumber>
    </recommendedName>
</protein>
<dbReference type="GO" id="GO:0003677">
    <property type="term" value="F:DNA binding"/>
    <property type="evidence" value="ECO:0007669"/>
    <property type="project" value="UniProtKB-KW"/>
</dbReference>
<organism evidence="18 19">
    <name type="scientific">Solanum bulbocastanum</name>
    <name type="common">Wild potato</name>
    <dbReference type="NCBI Taxonomy" id="147425"/>
    <lineage>
        <taxon>Eukaryota</taxon>
        <taxon>Viridiplantae</taxon>
        <taxon>Streptophyta</taxon>
        <taxon>Embryophyta</taxon>
        <taxon>Tracheophyta</taxon>
        <taxon>Spermatophyta</taxon>
        <taxon>Magnoliopsida</taxon>
        <taxon>eudicotyledons</taxon>
        <taxon>Gunneridae</taxon>
        <taxon>Pentapetalae</taxon>
        <taxon>asterids</taxon>
        <taxon>lamiids</taxon>
        <taxon>Solanales</taxon>
        <taxon>Solanaceae</taxon>
        <taxon>Solanoideae</taxon>
        <taxon>Solaneae</taxon>
        <taxon>Solanum</taxon>
    </lineage>
</organism>
<evidence type="ECO:0000256" key="7">
    <source>
        <dbReference type="ARBA" id="ARBA00022617"/>
    </source>
</evidence>
<keyword evidence="7" id="KW-0349">Heme</keyword>
<evidence type="ECO:0000259" key="16">
    <source>
        <dbReference type="PROSITE" id="PS50066"/>
    </source>
</evidence>
<dbReference type="InterPro" id="IPR036879">
    <property type="entry name" value="TF_MADSbox_sf"/>
</dbReference>
<dbReference type="EMBL" id="JBANQN010000006">
    <property type="protein sequence ID" value="KAK6787074.1"/>
    <property type="molecule type" value="Genomic_DNA"/>
</dbReference>
<evidence type="ECO:0000256" key="3">
    <source>
        <dbReference type="ARBA" id="ARBA00001970"/>
    </source>
</evidence>
<feature type="region of interest" description="Disordered" evidence="15">
    <location>
        <begin position="87"/>
        <end position="110"/>
    </location>
</feature>
<dbReference type="PROSITE" id="PS50066">
    <property type="entry name" value="MADS_BOX_2"/>
    <property type="match status" value="1"/>
</dbReference>
<evidence type="ECO:0000256" key="13">
    <source>
        <dbReference type="ARBA" id="ARBA00023163"/>
    </source>
</evidence>
<dbReference type="InterPro" id="IPR002100">
    <property type="entry name" value="TF_MADSbox"/>
</dbReference>
<dbReference type="GO" id="GO:0006979">
    <property type="term" value="P:response to oxidative stress"/>
    <property type="evidence" value="ECO:0007669"/>
    <property type="project" value="InterPro"/>
</dbReference>
<feature type="compositionally biased region" description="Basic and acidic residues" evidence="15">
    <location>
        <begin position="90"/>
        <end position="105"/>
    </location>
</feature>
<dbReference type="AlphaFoldDB" id="A0AAN8YBQ9"/>
<evidence type="ECO:0000256" key="11">
    <source>
        <dbReference type="ARBA" id="ARBA00023015"/>
    </source>
</evidence>
<feature type="domain" description="MADS-box" evidence="16">
    <location>
        <begin position="94"/>
        <end position="146"/>
    </location>
</feature>
<evidence type="ECO:0000256" key="15">
    <source>
        <dbReference type="SAM" id="MobiDB-lite"/>
    </source>
</evidence>
<comment type="catalytic activity">
    <reaction evidence="1">
        <text>2 a phenolic donor + H2O2 = 2 a phenolic radical donor + 2 H2O</text>
        <dbReference type="Rhea" id="RHEA:56136"/>
        <dbReference type="ChEBI" id="CHEBI:15377"/>
        <dbReference type="ChEBI" id="CHEBI:16240"/>
        <dbReference type="ChEBI" id="CHEBI:139520"/>
        <dbReference type="ChEBI" id="CHEBI:139521"/>
        <dbReference type="EC" id="1.11.1.7"/>
    </reaction>
</comment>
<proteinExistence type="predicted"/>
<dbReference type="GO" id="GO:0140825">
    <property type="term" value="F:lactoperoxidase activity"/>
    <property type="evidence" value="ECO:0007669"/>
    <property type="project" value="UniProtKB-EC"/>
</dbReference>
<keyword evidence="10" id="KW-0408">Iron</keyword>
<dbReference type="Gene3D" id="3.40.1810.10">
    <property type="entry name" value="Transcription factor, MADS-box"/>
    <property type="match status" value="1"/>
</dbReference>
<evidence type="ECO:0000256" key="5">
    <source>
        <dbReference type="ARBA" id="ARBA00012313"/>
    </source>
</evidence>
<keyword evidence="11" id="KW-0805">Transcription regulation</keyword>
<keyword evidence="14" id="KW-0539">Nucleus</keyword>
<dbReference type="GO" id="GO:0046983">
    <property type="term" value="F:protein dimerization activity"/>
    <property type="evidence" value="ECO:0007669"/>
    <property type="project" value="InterPro"/>
</dbReference>
<dbReference type="InterPro" id="IPR010255">
    <property type="entry name" value="Haem_peroxidase_sf"/>
</dbReference>
<keyword evidence="12" id="KW-0238">DNA-binding</keyword>
<dbReference type="PROSITE" id="PS50873">
    <property type="entry name" value="PEROXIDASE_4"/>
    <property type="match status" value="1"/>
</dbReference>
<evidence type="ECO:0000313" key="19">
    <source>
        <dbReference type="Proteomes" id="UP001371456"/>
    </source>
</evidence>
<dbReference type="Pfam" id="PF00319">
    <property type="entry name" value="SRF-TF"/>
    <property type="match status" value="1"/>
</dbReference>
<accession>A0AAN8YBQ9</accession>
<evidence type="ECO:0000256" key="6">
    <source>
        <dbReference type="ARBA" id="ARBA00022559"/>
    </source>
</evidence>
<dbReference type="Proteomes" id="UP001371456">
    <property type="component" value="Unassembled WGS sequence"/>
</dbReference>
<keyword evidence="13" id="KW-0804">Transcription</keyword>
<dbReference type="SUPFAM" id="SSF48113">
    <property type="entry name" value="Heme-dependent peroxidases"/>
    <property type="match status" value="1"/>
</dbReference>
<dbReference type="SUPFAM" id="SSF55455">
    <property type="entry name" value="SRF-like"/>
    <property type="match status" value="1"/>
</dbReference>
<reference evidence="18 19" key="1">
    <citation type="submission" date="2024-02" db="EMBL/GenBank/DDBJ databases">
        <title>de novo genome assembly of Solanum bulbocastanum strain 11H21.</title>
        <authorList>
            <person name="Hosaka A.J."/>
        </authorList>
    </citation>
    <scope>NUCLEOTIDE SEQUENCE [LARGE SCALE GENOMIC DNA]</scope>
    <source>
        <tissue evidence="18">Young leaves</tissue>
    </source>
</reference>
<keyword evidence="8" id="KW-0479">Metal-binding</keyword>